<comment type="caution">
    <text evidence="2">The sequence shown here is derived from an EMBL/GenBank/DDBJ whole genome shotgun (WGS) entry which is preliminary data.</text>
</comment>
<evidence type="ECO:0000313" key="2">
    <source>
        <dbReference type="EMBL" id="KAL3070401.1"/>
    </source>
</evidence>
<feature type="compositionally biased region" description="Basic and acidic residues" evidence="1">
    <location>
        <begin position="60"/>
        <end position="82"/>
    </location>
</feature>
<organism evidence="2 3">
    <name type="scientific">Heterodera trifolii</name>
    <dbReference type="NCBI Taxonomy" id="157864"/>
    <lineage>
        <taxon>Eukaryota</taxon>
        <taxon>Metazoa</taxon>
        <taxon>Ecdysozoa</taxon>
        <taxon>Nematoda</taxon>
        <taxon>Chromadorea</taxon>
        <taxon>Rhabditida</taxon>
        <taxon>Tylenchina</taxon>
        <taxon>Tylenchomorpha</taxon>
        <taxon>Tylenchoidea</taxon>
        <taxon>Heteroderidae</taxon>
        <taxon>Heteroderinae</taxon>
        <taxon>Heterodera</taxon>
    </lineage>
</organism>
<feature type="region of interest" description="Disordered" evidence="1">
    <location>
        <begin position="193"/>
        <end position="227"/>
    </location>
</feature>
<feature type="region of interest" description="Disordered" evidence="1">
    <location>
        <begin position="1"/>
        <end position="103"/>
    </location>
</feature>
<sequence>MVHRSFSNSPSVVANGRCASPPRLSAGWNRRRKAERNTTHSKPPLPAEKQKPPPAQRFAADSRRRPPEGRTVGRTDTDRRPSIDCQQLQQNQQREKRERQPSTSTSIIIIIIISQQRVSVLCVDDRPAAKDHSLIAAIRVQIHQQQRILDGRNGAHKGADPDNDDDLDNIKQNDDMDFDLLIKRKLPNVIRKSGPFRKMNVRGKAKDTQQKHGNDLIKSGADQQHSK</sequence>
<dbReference type="EMBL" id="JBICBT010001381">
    <property type="protein sequence ID" value="KAL3070401.1"/>
    <property type="molecule type" value="Genomic_DNA"/>
</dbReference>
<evidence type="ECO:0000313" key="3">
    <source>
        <dbReference type="Proteomes" id="UP001620626"/>
    </source>
</evidence>
<name>A0ABD2HU52_9BILA</name>
<reference evidence="2 3" key="1">
    <citation type="submission" date="2024-10" db="EMBL/GenBank/DDBJ databases">
        <authorList>
            <person name="Kim D."/>
        </authorList>
    </citation>
    <scope>NUCLEOTIDE SEQUENCE [LARGE SCALE GENOMIC DNA]</scope>
    <source>
        <strain evidence="2">BH-2024</strain>
    </source>
</reference>
<feature type="compositionally biased region" description="Polar residues" evidence="1">
    <location>
        <begin position="1"/>
        <end position="12"/>
    </location>
</feature>
<keyword evidence="3" id="KW-1185">Reference proteome</keyword>
<proteinExistence type="predicted"/>
<feature type="compositionally biased region" description="Basic and acidic residues" evidence="1">
    <location>
        <begin position="204"/>
        <end position="215"/>
    </location>
</feature>
<gene>
    <name evidence="2" type="ORF">niasHT_032191</name>
</gene>
<evidence type="ECO:0000256" key="1">
    <source>
        <dbReference type="SAM" id="MobiDB-lite"/>
    </source>
</evidence>
<accession>A0ABD2HU52</accession>
<protein>
    <submittedName>
        <fullName evidence="2">Uncharacterized protein</fullName>
    </submittedName>
</protein>
<dbReference type="Proteomes" id="UP001620626">
    <property type="component" value="Unassembled WGS sequence"/>
</dbReference>
<dbReference type="AlphaFoldDB" id="A0ABD2HU52"/>